<dbReference type="InterPro" id="IPR036691">
    <property type="entry name" value="Endo/exonu/phosph_ase_sf"/>
</dbReference>
<dbReference type="PANTHER" id="PTHR33710">
    <property type="entry name" value="BNAC02G09200D PROTEIN"/>
    <property type="match status" value="1"/>
</dbReference>
<accession>A0A5C7HJN1</accession>
<dbReference type="Proteomes" id="UP000323000">
    <property type="component" value="Chromosome 8"/>
</dbReference>
<evidence type="ECO:0000259" key="1">
    <source>
        <dbReference type="Pfam" id="PF03372"/>
    </source>
</evidence>
<dbReference type="PANTHER" id="PTHR33710:SF62">
    <property type="entry name" value="DUF4283 DOMAIN PROTEIN"/>
    <property type="match status" value="1"/>
</dbReference>
<dbReference type="OrthoDB" id="1001388at2759"/>
<gene>
    <name evidence="2" type="ORF">EZV62_018377</name>
</gene>
<dbReference type="Gene3D" id="3.60.10.10">
    <property type="entry name" value="Endonuclease/exonuclease/phosphatase"/>
    <property type="match status" value="1"/>
</dbReference>
<dbReference type="AlphaFoldDB" id="A0A5C7HJN1"/>
<reference evidence="3" key="1">
    <citation type="journal article" date="2019" name="Gigascience">
        <title>De novo genome assembly of the endangered Acer yangbiense, a plant species with extremely small populations endemic to Yunnan Province, China.</title>
        <authorList>
            <person name="Yang J."/>
            <person name="Wariss H.M."/>
            <person name="Tao L."/>
            <person name="Zhang R."/>
            <person name="Yun Q."/>
            <person name="Hollingsworth P."/>
            <person name="Dao Z."/>
            <person name="Luo G."/>
            <person name="Guo H."/>
            <person name="Ma Y."/>
            <person name="Sun W."/>
        </authorList>
    </citation>
    <scope>NUCLEOTIDE SEQUENCE [LARGE SCALE GENOMIC DNA]</scope>
    <source>
        <strain evidence="3">cv. Malutang</strain>
    </source>
</reference>
<dbReference type="InterPro" id="IPR005135">
    <property type="entry name" value="Endo/exonuclease/phosphatase"/>
</dbReference>
<proteinExistence type="predicted"/>
<evidence type="ECO:0000313" key="3">
    <source>
        <dbReference type="Proteomes" id="UP000323000"/>
    </source>
</evidence>
<sequence>MGNTRTISALKRIIQKFSPELVFLSETKVKGVIAKSAKKRLGFENGFSVDCSGKSGGLILLWNSDCKVSLLSHSKGHIDVRVERDGEPTWRFSGFYGCLNQINKRDSWELLRRLRSVDDFSWLCGGDFNEILRVKEKSGGSNKSILGICQFREVIDDCNLVDLGFEGPKMTWNNRRDGDNNVQERIDRMLADTAWIDLFPGARVQHLGYNSSDHRPLLLSFADGFQGARKTNRKPFKFEHFWLKEEECSKVIREAWNLLEVPHSLGDLERKLMFCAGKLSFWSLAKFGSLRKRIEEKQKEVEELLSRAQIKGTMSLTQRPWMLRYLLLVVPKYPKEGVGVDCYADLGDVVQQKFN</sequence>
<protein>
    <recommendedName>
        <fullName evidence="1">Endonuclease/exonuclease/phosphatase domain-containing protein</fullName>
    </recommendedName>
</protein>
<comment type="caution">
    <text evidence="2">The sequence shown here is derived from an EMBL/GenBank/DDBJ whole genome shotgun (WGS) entry which is preliminary data.</text>
</comment>
<dbReference type="EMBL" id="VAHF01000008">
    <property type="protein sequence ID" value="TXG57064.1"/>
    <property type="molecule type" value="Genomic_DNA"/>
</dbReference>
<keyword evidence="3" id="KW-1185">Reference proteome</keyword>
<dbReference type="GO" id="GO:0003824">
    <property type="term" value="F:catalytic activity"/>
    <property type="evidence" value="ECO:0007669"/>
    <property type="project" value="InterPro"/>
</dbReference>
<dbReference type="Pfam" id="PF03372">
    <property type="entry name" value="Exo_endo_phos"/>
    <property type="match status" value="1"/>
</dbReference>
<feature type="domain" description="Endonuclease/exonuclease/phosphatase" evidence="1">
    <location>
        <begin position="3"/>
        <end position="214"/>
    </location>
</feature>
<evidence type="ECO:0000313" key="2">
    <source>
        <dbReference type="EMBL" id="TXG57064.1"/>
    </source>
</evidence>
<name>A0A5C7HJN1_9ROSI</name>
<organism evidence="2 3">
    <name type="scientific">Acer yangbiense</name>
    <dbReference type="NCBI Taxonomy" id="1000413"/>
    <lineage>
        <taxon>Eukaryota</taxon>
        <taxon>Viridiplantae</taxon>
        <taxon>Streptophyta</taxon>
        <taxon>Embryophyta</taxon>
        <taxon>Tracheophyta</taxon>
        <taxon>Spermatophyta</taxon>
        <taxon>Magnoliopsida</taxon>
        <taxon>eudicotyledons</taxon>
        <taxon>Gunneridae</taxon>
        <taxon>Pentapetalae</taxon>
        <taxon>rosids</taxon>
        <taxon>malvids</taxon>
        <taxon>Sapindales</taxon>
        <taxon>Sapindaceae</taxon>
        <taxon>Hippocastanoideae</taxon>
        <taxon>Acereae</taxon>
        <taxon>Acer</taxon>
    </lineage>
</organism>
<dbReference type="SUPFAM" id="SSF56219">
    <property type="entry name" value="DNase I-like"/>
    <property type="match status" value="1"/>
</dbReference>